<name>A0A0L0FI15_9EUKA</name>
<dbReference type="GO" id="GO:0016787">
    <property type="term" value="F:hydrolase activity"/>
    <property type="evidence" value="ECO:0007669"/>
    <property type="project" value="UniProtKB-KW"/>
</dbReference>
<dbReference type="GO" id="GO:0006629">
    <property type="term" value="P:lipid metabolic process"/>
    <property type="evidence" value="ECO:0007669"/>
    <property type="project" value="UniProtKB-KW"/>
</dbReference>
<evidence type="ECO:0000256" key="4">
    <source>
        <dbReference type="ARBA" id="ARBA00022801"/>
    </source>
</evidence>
<protein>
    <recommendedName>
        <fullName evidence="6">Lipase-like C-terminal domain-containing protein</fullName>
    </recommendedName>
</protein>
<keyword evidence="2" id="KW-0964">Secreted</keyword>
<evidence type="ECO:0000313" key="7">
    <source>
        <dbReference type="EMBL" id="KNC76405.1"/>
    </source>
</evidence>
<dbReference type="PANTHER" id="PTHR34043">
    <property type="entry name" value="ALPHA/BETA-HYDROLASES SUPERFAMILY PROTEIN"/>
    <property type="match status" value="1"/>
</dbReference>
<dbReference type="Gene3D" id="3.40.50.1820">
    <property type="entry name" value="alpha/beta hydrolase"/>
    <property type="match status" value="1"/>
</dbReference>
<evidence type="ECO:0000259" key="6">
    <source>
        <dbReference type="Pfam" id="PF24708"/>
    </source>
</evidence>
<dbReference type="eggNOG" id="ENOG502QPNZ">
    <property type="taxonomic scope" value="Eukaryota"/>
</dbReference>
<feature type="domain" description="Lipase-like C-terminal" evidence="6">
    <location>
        <begin position="92"/>
        <end position="211"/>
    </location>
</feature>
<dbReference type="EMBL" id="KQ243120">
    <property type="protein sequence ID" value="KNC76405.1"/>
    <property type="molecule type" value="Genomic_DNA"/>
</dbReference>
<dbReference type="AlphaFoldDB" id="A0A0L0FI15"/>
<organism evidence="7 8">
    <name type="scientific">Sphaeroforma arctica JP610</name>
    <dbReference type="NCBI Taxonomy" id="667725"/>
    <lineage>
        <taxon>Eukaryota</taxon>
        <taxon>Ichthyosporea</taxon>
        <taxon>Ichthyophonida</taxon>
        <taxon>Sphaeroforma</taxon>
    </lineage>
</organism>
<keyword evidence="8" id="KW-1185">Reference proteome</keyword>
<keyword evidence="5" id="KW-0443">Lipid metabolism</keyword>
<dbReference type="Proteomes" id="UP000054560">
    <property type="component" value="Unassembled WGS sequence"/>
</dbReference>
<evidence type="ECO:0000256" key="1">
    <source>
        <dbReference type="ARBA" id="ARBA00004613"/>
    </source>
</evidence>
<evidence type="ECO:0000313" key="8">
    <source>
        <dbReference type="Proteomes" id="UP000054560"/>
    </source>
</evidence>
<evidence type="ECO:0000256" key="5">
    <source>
        <dbReference type="ARBA" id="ARBA00023098"/>
    </source>
</evidence>
<dbReference type="OrthoDB" id="206848at2759"/>
<reference evidence="7 8" key="1">
    <citation type="submission" date="2011-02" db="EMBL/GenBank/DDBJ databases">
        <title>The Genome Sequence of Sphaeroforma arctica JP610.</title>
        <authorList>
            <consortium name="The Broad Institute Genome Sequencing Platform"/>
            <person name="Russ C."/>
            <person name="Cuomo C."/>
            <person name="Young S.K."/>
            <person name="Zeng Q."/>
            <person name="Gargeya S."/>
            <person name="Alvarado L."/>
            <person name="Berlin A."/>
            <person name="Chapman S.B."/>
            <person name="Chen Z."/>
            <person name="Freedman E."/>
            <person name="Gellesch M."/>
            <person name="Goldberg J."/>
            <person name="Griggs A."/>
            <person name="Gujja S."/>
            <person name="Heilman E."/>
            <person name="Heiman D."/>
            <person name="Howarth C."/>
            <person name="Mehta T."/>
            <person name="Neiman D."/>
            <person name="Pearson M."/>
            <person name="Roberts A."/>
            <person name="Saif S."/>
            <person name="Shea T."/>
            <person name="Shenoy N."/>
            <person name="Sisk P."/>
            <person name="Stolte C."/>
            <person name="Sykes S."/>
            <person name="White J."/>
            <person name="Yandava C."/>
            <person name="Burger G."/>
            <person name="Gray M.W."/>
            <person name="Holland P.W.H."/>
            <person name="King N."/>
            <person name="Lang F.B.F."/>
            <person name="Roger A.J."/>
            <person name="Ruiz-Trillo I."/>
            <person name="Haas B."/>
            <person name="Nusbaum C."/>
            <person name="Birren B."/>
        </authorList>
    </citation>
    <scope>NUCLEOTIDE SEQUENCE [LARGE SCALE GENOMIC DNA]</scope>
    <source>
        <strain evidence="7 8">JP610</strain>
    </source>
</reference>
<dbReference type="GeneID" id="25911597"/>
<evidence type="ECO:0000256" key="3">
    <source>
        <dbReference type="ARBA" id="ARBA00022729"/>
    </source>
</evidence>
<keyword evidence="4" id="KW-0378">Hydrolase</keyword>
<comment type="subcellular location">
    <subcellularLocation>
        <location evidence="1">Secreted</location>
    </subcellularLocation>
</comment>
<dbReference type="InterPro" id="IPR056304">
    <property type="entry name" value="Lip-like_C"/>
</dbReference>
<sequence length="502" mass="56236">MIEKIYKAPAYHHVDQSESDCMKGKPYDTANEICEPIVPDAPDMSVETAINMANTLRTTLSSSSIAPVVLIPGFLMSGEFFWFDALSHHSKIIAAQVGGASSLHDRACELFYQLVGGRVDYGEEHSKTCGHSRYGATFEKGLHPQFSAENPIHLIGYSFGGPTARVFQQYLHEKRFTGYSNTDASWVRSLTTVCAPHNGTTAAHSVGGLRIGEQGVTKPFRTGWLATKLVHAYDWLDISFLKDRVFHPRLEHWGYQRRNATSLWDSLSKLATTMYKSPLVAPHGDNAGDDLSPAKMMKINKTMEDTFPCTYYLSFTAQSTTGSRWWSRHLPSCFSFMWLSSAVMATRKYTTEQLQMMYAHADFGSNEKLGILREGLYANDGLVNVASQGHPGLCFNHPSRSRLQSEILNELVLDRNPCPVTGKIKSTESKCVHRHSLAEHIAEEGTLSKGKWYVSDLLNYDHVTLLTMPTCRKRTSAFFMELYECLRMLPESLQLVEDSEAA</sequence>
<dbReference type="STRING" id="667725.A0A0L0FI15"/>
<dbReference type="Pfam" id="PF24708">
    <property type="entry name" value="Lip_C"/>
    <property type="match status" value="1"/>
</dbReference>
<dbReference type="RefSeq" id="XP_014150307.1">
    <property type="nucleotide sequence ID" value="XM_014294832.1"/>
</dbReference>
<dbReference type="InterPro" id="IPR029058">
    <property type="entry name" value="AB_hydrolase_fold"/>
</dbReference>
<evidence type="ECO:0000256" key="2">
    <source>
        <dbReference type="ARBA" id="ARBA00022525"/>
    </source>
</evidence>
<gene>
    <name evidence="7" type="ORF">SARC_11093</name>
</gene>
<accession>A0A0L0FI15</accession>
<dbReference type="GO" id="GO:0005576">
    <property type="term" value="C:extracellular region"/>
    <property type="evidence" value="ECO:0007669"/>
    <property type="project" value="UniProtKB-SubCell"/>
</dbReference>
<keyword evidence="3" id="KW-0732">Signal</keyword>
<dbReference type="SUPFAM" id="SSF53474">
    <property type="entry name" value="alpha/beta-Hydrolases"/>
    <property type="match status" value="1"/>
</dbReference>
<proteinExistence type="predicted"/>
<dbReference type="PANTHER" id="PTHR34043:SF3">
    <property type="entry name" value="ALPHA_BETA-HYDROLASES SUPERFAMILY PROTEIN"/>
    <property type="match status" value="1"/>
</dbReference>